<feature type="transmembrane region" description="Helical" evidence="10">
    <location>
        <begin position="265"/>
        <end position="282"/>
    </location>
</feature>
<evidence type="ECO:0000256" key="9">
    <source>
        <dbReference type="ARBA" id="ARBA00023136"/>
    </source>
</evidence>
<keyword evidence="9 10" id="KW-0472">Membrane</keyword>
<feature type="transmembrane region" description="Helical" evidence="10">
    <location>
        <begin position="240"/>
        <end position="259"/>
    </location>
</feature>
<feature type="transmembrane region" description="Helical" evidence="10">
    <location>
        <begin position="401"/>
        <end position="420"/>
    </location>
</feature>
<dbReference type="GO" id="GO:0000026">
    <property type="term" value="F:alpha-1,2-mannosyltransferase activity"/>
    <property type="evidence" value="ECO:0007669"/>
    <property type="project" value="TreeGrafter"/>
</dbReference>
<dbReference type="EMBL" id="MNPL01006457">
    <property type="protein sequence ID" value="OQR75383.1"/>
    <property type="molecule type" value="Genomic_DNA"/>
</dbReference>
<keyword evidence="7 10" id="KW-0256">Endoplasmic reticulum</keyword>
<evidence type="ECO:0000256" key="1">
    <source>
        <dbReference type="ARBA" id="ARBA00004477"/>
    </source>
</evidence>
<feature type="region of interest" description="Disordered" evidence="11">
    <location>
        <begin position="594"/>
        <end position="617"/>
    </location>
</feature>
<dbReference type="FunCoup" id="A0A1V9XPP4">
    <property type="interactions" value="2019"/>
</dbReference>
<feature type="transmembrane region" description="Helical" evidence="10">
    <location>
        <begin position="104"/>
        <end position="121"/>
    </location>
</feature>
<evidence type="ECO:0000313" key="12">
    <source>
        <dbReference type="EMBL" id="OQR75383.1"/>
    </source>
</evidence>
<evidence type="ECO:0000256" key="5">
    <source>
        <dbReference type="ARBA" id="ARBA00022679"/>
    </source>
</evidence>
<dbReference type="Proteomes" id="UP000192247">
    <property type="component" value="Unassembled WGS sequence"/>
</dbReference>
<feature type="transmembrane region" description="Helical" evidence="10">
    <location>
        <begin position="362"/>
        <end position="381"/>
    </location>
</feature>
<evidence type="ECO:0000313" key="13">
    <source>
        <dbReference type="Proteomes" id="UP000192247"/>
    </source>
</evidence>
<gene>
    <name evidence="12" type="ORF">BIW11_00781</name>
</gene>
<dbReference type="GO" id="GO:0005789">
    <property type="term" value="C:endoplasmic reticulum membrane"/>
    <property type="evidence" value="ECO:0007669"/>
    <property type="project" value="UniProtKB-SubCell"/>
</dbReference>
<dbReference type="GO" id="GO:0006487">
    <property type="term" value="P:protein N-linked glycosylation"/>
    <property type="evidence" value="ECO:0007669"/>
    <property type="project" value="TreeGrafter"/>
</dbReference>
<keyword evidence="4 10" id="KW-0328">Glycosyltransferase</keyword>
<comment type="caution">
    <text evidence="12">The sequence shown here is derived from an EMBL/GenBank/DDBJ whole genome shotgun (WGS) entry which is preliminary data.</text>
</comment>
<accession>A0A1V9XPP4</accession>
<dbReference type="InterPro" id="IPR005599">
    <property type="entry name" value="GPI_mannosylTrfase"/>
</dbReference>
<dbReference type="STRING" id="418985.A0A1V9XPP4"/>
<organism evidence="12 13">
    <name type="scientific">Tropilaelaps mercedesae</name>
    <dbReference type="NCBI Taxonomy" id="418985"/>
    <lineage>
        <taxon>Eukaryota</taxon>
        <taxon>Metazoa</taxon>
        <taxon>Ecdysozoa</taxon>
        <taxon>Arthropoda</taxon>
        <taxon>Chelicerata</taxon>
        <taxon>Arachnida</taxon>
        <taxon>Acari</taxon>
        <taxon>Parasitiformes</taxon>
        <taxon>Mesostigmata</taxon>
        <taxon>Gamasina</taxon>
        <taxon>Dermanyssoidea</taxon>
        <taxon>Laelapidae</taxon>
        <taxon>Tropilaelaps</taxon>
    </lineage>
</organism>
<sequence>MEARHRTTRPANRPTRSFDIVPEKVFPPLDGQGDGGSTLEPLTWTPATFSAFKVLLSARLCAAVWSNIQDCDETYNYWEPTHYLMYGQGMQTWEYSPAFAIRSYAYLWLYALPGFVYTNLLQDQRTLVFYFMRCVIAAVEACCEAYFYKAIRRKFGDHIAKIYFLLSVFAAGMFISSAAFLPSSFGMKLVMLSYGAWWKGNYFFAVFSMVLNVVAGWPFTGVLILPILIEVLLKSDRTYVLNFIKHGIVSSLCIIPVVVAFDSVYFGKVVFASLNIVLYNLFSPHGPNLYGVEPFDFYLRNGIVNFNYVFVMALAAIPLLAITRCFGLPTERLQHVPLLGMYIWFAIFFSQPHKEERFLYPVYPLILLNAAVCFDLVQRWVHHLFYKPTFRHHLDLNDFWWLLPVMFSCFIGMSRCILLYKAYNAPMTVSMELNRFANPEDAGERLPPTHTVNLCVGKEWHRFPTSYFLPDRWQLQFIKSEFRGQLPKPFGNGVDATRTLPTEMNDANREEPSRYIGLSKCHFLIDSDRPLVTSREPNFTKHPDFELVYSADFMDTESSPLIARIIYIPFLWETRATFVRYNLLRNKRNPISYESEHQSGHWRKDVSGNAKSGRGRT</sequence>
<protein>
    <recommendedName>
        <fullName evidence="10">Mannosyltransferase</fullName>
        <ecNumber evidence="10">2.4.1.-</ecNumber>
    </recommendedName>
</protein>
<comment type="subcellular location">
    <subcellularLocation>
        <location evidence="1 10">Endoplasmic reticulum membrane</location>
        <topology evidence="1 10">Multi-pass membrane protein</topology>
    </subcellularLocation>
</comment>
<feature type="transmembrane region" description="Helical" evidence="10">
    <location>
        <begin position="333"/>
        <end position="350"/>
    </location>
</feature>
<evidence type="ECO:0000256" key="7">
    <source>
        <dbReference type="ARBA" id="ARBA00022824"/>
    </source>
</evidence>
<dbReference type="OrthoDB" id="497541at2759"/>
<keyword evidence="8 10" id="KW-1133">Transmembrane helix</keyword>
<dbReference type="AlphaFoldDB" id="A0A1V9XPP4"/>
<comment type="similarity">
    <text evidence="3 10">Belongs to the glycosyltransferase 22 family.</text>
</comment>
<keyword evidence="6 10" id="KW-0812">Transmembrane</keyword>
<feature type="compositionally biased region" description="Basic and acidic residues" evidence="11">
    <location>
        <begin position="594"/>
        <end position="606"/>
    </location>
</feature>
<dbReference type="PANTHER" id="PTHR22760">
    <property type="entry name" value="GLYCOSYLTRANSFERASE"/>
    <property type="match status" value="1"/>
</dbReference>
<evidence type="ECO:0000256" key="10">
    <source>
        <dbReference type="RuleBase" id="RU363075"/>
    </source>
</evidence>
<name>A0A1V9XPP4_9ACAR</name>
<dbReference type="UniPathway" id="UPA00378"/>
<dbReference type="EC" id="2.4.1.-" evidence="10"/>
<evidence type="ECO:0000256" key="11">
    <source>
        <dbReference type="SAM" id="MobiDB-lite"/>
    </source>
</evidence>
<evidence type="ECO:0000256" key="6">
    <source>
        <dbReference type="ARBA" id="ARBA00022692"/>
    </source>
</evidence>
<keyword evidence="13" id="KW-1185">Reference proteome</keyword>
<feature type="transmembrane region" description="Helical" evidence="10">
    <location>
        <begin position="303"/>
        <end position="321"/>
    </location>
</feature>
<keyword evidence="5" id="KW-0808">Transferase</keyword>
<comment type="pathway">
    <text evidence="2">Protein modification; protein glycosylation.</text>
</comment>
<feature type="transmembrane region" description="Helical" evidence="10">
    <location>
        <begin position="160"/>
        <end position="182"/>
    </location>
</feature>
<evidence type="ECO:0000256" key="3">
    <source>
        <dbReference type="ARBA" id="ARBA00007063"/>
    </source>
</evidence>
<evidence type="ECO:0000256" key="8">
    <source>
        <dbReference type="ARBA" id="ARBA00022989"/>
    </source>
</evidence>
<evidence type="ECO:0000256" key="4">
    <source>
        <dbReference type="ARBA" id="ARBA00022676"/>
    </source>
</evidence>
<evidence type="ECO:0000256" key="2">
    <source>
        <dbReference type="ARBA" id="ARBA00004922"/>
    </source>
</evidence>
<reference evidence="12 13" key="1">
    <citation type="journal article" date="2017" name="Gigascience">
        <title>Draft genome of the honey bee ectoparasitic mite, Tropilaelaps mercedesae, is shaped by the parasitic life history.</title>
        <authorList>
            <person name="Dong X."/>
            <person name="Armstrong S.D."/>
            <person name="Xia D."/>
            <person name="Makepeace B.L."/>
            <person name="Darby A.C."/>
            <person name="Kadowaki T."/>
        </authorList>
    </citation>
    <scope>NUCLEOTIDE SEQUENCE [LARGE SCALE GENOMIC DNA]</scope>
    <source>
        <strain evidence="12">Wuxi-XJTLU</strain>
    </source>
</reference>
<proteinExistence type="inferred from homology"/>
<feature type="transmembrane region" description="Helical" evidence="10">
    <location>
        <begin position="127"/>
        <end position="148"/>
    </location>
</feature>
<feature type="transmembrane region" description="Helical" evidence="10">
    <location>
        <begin position="202"/>
        <end position="228"/>
    </location>
</feature>
<dbReference type="InParanoid" id="A0A1V9XPP4"/>
<dbReference type="Pfam" id="PF03901">
    <property type="entry name" value="Glyco_transf_22"/>
    <property type="match status" value="1"/>
</dbReference>
<dbReference type="PANTHER" id="PTHR22760:SF2">
    <property type="entry name" value="ALPHA-1,2-MANNOSYLTRANSFERASE ALG9"/>
    <property type="match status" value="1"/>
</dbReference>